<evidence type="ECO:0000256" key="6">
    <source>
        <dbReference type="ARBA" id="ARBA00023004"/>
    </source>
</evidence>
<evidence type="ECO:0000256" key="2">
    <source>
        <dbReference type="ARBA" id="ARBA00022448"/>
    </source>
</evidence>
<evidence type="ECO:0000256" key="13">
    <source>
        <dbReference type="SAM" id="SignalP"/>
    </source>
</evidence>
<evidence type="ECO:0000256" key="10">
    <source>
        <dbReference type="ARBA" id="ARBA00023237"/>
    </source>
</evidence>
<dbReference type="Pfam" id="PF07715">
    <property type="entry name" value="Plug"/>
    <property type="match status" value="1"/>
</dbReference>
<evidence type="ECO:0000256" key="12">
    <source>
        <dbReference type="RuleBase" id="RU003357"/>
    </source>
</evidence>
<dbReference type="SUPFAM" id="SSF56935">
    <property type="entry name" value="Porins"/>
    <property type="match status" value="1"/>
</dbReference>
<dbReference type="Pfam" id="PF00593">
    <property type="entry name" value="TonB_dep_Rec_b-barrel"/>
    <property type="match status" value="1"/>
</dbReference>
<dbReference type="InterPro" id="IPR039426">
    <property type="entry name" value="TonB-dep_rcpt-like"/>
</dbReference>
<dbReference type="InterPro" id="IPR012910">
    <property type="entry name" value="Plug_dom"/>
</dbReference>
<dbReference type="PANTHER" id="PTHR32552:SF81">
    <property type="entry name" value="TONB-DEPENDENT OUTER MEMBRANE RECEPTOR"/>
    <property type="match status" value="1"/>
</dbReference>
<comment type="similarity">
    <text evidence="11 12">Belongs to the TonB-dependent receptor family.</text>
</comment>
<dbReference type="EMBL" id="JAADJT010000012">
    <property type="protein sequence ID" value="NGZ87329.1"/>
    <property type="molecule type" value="Genomic_DNA"/>
</dbReference>
<comment type="subcellular location">
    <subcellularLocation>
        <location evidence="1 11">Cell outer membrane</location>
        <topology evidence="1 11">Multi-pass membrane protein</topology>
    </subcellularLocation>
</comment>
<comment type="caution">
    <text evidence="16">The sequence shown here is derived from an EMBL/GenBank/DDBJ whole genome shotgun (WGS) entry which is preliminary data.</text>
</comment>
<keyword evidence="10 11" id="KW-0998">Cell outer membrane</keyword>
<keyword evidence="5 11" id="KW-0812">Transmembrane</keyword>
<dbReference type="InterPro" id="IPR036942">
    <property type="entry name" value="Beta-barrel_TonB_sf"/>
</dbReference>
<dbReference type="InterPro" id="IPR000531">
    <property type="entry name" value="Beta-barrel_TonB"/>
</dbReference>
<keyword evidence="7" id="KW-0406">Ion transport</keyword>
<feature type="domain" description="TonB-dependent receptor plug" evidence="15">
    <location>
        <begin position="57"/>
        <end position="165"/>
    </location>
</feature>
<evidence type="ECO:0000256" key="8">
    <source>
        <dbReference type="ARBA" id="ARBA00023077"/>
    </source>
</evidence>
<organism evidence="16 17">
    <name type="scientific">Duganella aceris</name>
    <dbReference type="NCBI Taxonomy" id="2703883"/>
    <lineage>
        <taxon>Bacteria</taxon>
        <taxon>Pseudomonadati</taxon>
        <taxon>Pseudomonadota</taxon>
        <taxon>Betaproteobacteria</taxon>
        <taxon>Burkholderiales</taxon>
        <taxon>Oxalobacteraceae</taxon>
        <taxon>Telluria group</taxon>
        <taxon>Duganella</taxon>
    </lineage>
</organism>
<dbReference type="PROSITE" id="PS52016">
    <property type="entry name" value="TONB_DEPENDENT_REC_3"/>
    <property type="match status" value="1"/>
</dbReference>
<evidence type="ECO:0000256" key="1">
    <source>
        <dbReference type="ARBA" id="ARBA00004571"/>
    </source>
</evidence>
<dbReference type="Proteomes" id="UP000666369">
    <property type="component" value="Unassembled WGS sequence"/>
</dbReference>
<keyword evidence="16" id="KW-0675">Receptor</keyword>
<evidence type="ECO:0000256" key="5">
    <source>
        <dbReference type="ARBA" id="ARBA00022692"/>
    </source>
</evidence>
<dbReference type="PROSITE" id="PS51257">
    <property type="entry name" value="PROKAR_LIPOPROTEIN"/>
    <property type="match status" value="1"/>
</dbReference>
<keyword evidence="6" id="KW-0408">Iron</keyword>
<dbReference type="RefSeq" id="WP_166107417.1">
    <property type="nucleotide sequence ID" value="NZ_JAADJT010000012.1"/>
</dbReference>
<keyword evidence="9 11" id="KW-0472">Membrane</keyword>
<dbReference type="PANTHER" id="PTHR32552">
    <property type="entry name" value="FERRICHROME IRON RECEPTOR-RELATED"/>
    <property type="match status" value="1"/>
</dbReference>
<evidence type="ECO:0000256" key="4">
    <source>
        <dbReference type="ARBA" id="ARBA00022496"/>
    </source>
</evidence>
<reference evidence="17" key="1">
    <citation type="submission" date="2023-07" db="EMBL/GenBank/DDBJ databases">
        <title>Duganella aceri sp. nov., isolated from tree sap.</title>
        <authorList>
            <person name="Kim I.S."/>
        </authorList>
    </citation>
    <scope>NUCLEOTIDE SEQUENCE [LARGE SCALE GENOMIC DNA]</scope>
    <source>
        <strain evidence="17">SAP-35</strain>
    </source>
</reference>
<evidence type="ECO:0000256" key="9">
    <source>
        <dbReference type="ARBA" id="ARBA00023136"/>
    </source>
</evidence>
<keyword evidence="4" id="KW-0410">Iron transport</keyword>
<sequence>MHKQPRIKNRQLLSALSAIGFACYGQVHAADAIDNAENPAALQTVTVTAQKRAELARDVPAAVSAFSGKDLREGGGNLSAGAVMDLVPNASGPTNDGHVRTRWWIRGIGSGDQSSNLVSPVSFYIDEVYLNSPLLSGVPPFDVRQVEVLRGPQGTLWGKNTTGGAVSFTTNKPSFKPEGYLKAEVGNHDSHIVEAAAGGALKEDVLAGRISLYSDSSNGYARNTFQNKAVGKKEEDNLLRLQLLANLGPDLQALLSFHARDYHGSGDALQGLGLGAGGTNLYGYVLPPLGTADIATNAPGNDRLRNQGAALTLRWSLGRNELTSISSFERVERLINSDGDATPLEISRSHAEITARQAAQELRLASPRSDQLNWIAGLHYFKETLDNDSAAGALPGAQTIKTPTGTIPFTYNNTRLHQDTSSYALFGSATYNFSERFNLTGGLRWTSETKEIALDRVANSGAAAYRNTASWWQRSSVSSALATTAAQNDEHTWKAATWDLTPQYKFNQDVSAYLRAAKGFRGGGYNGGVTTQSTVAVVSPEYLTSGEAGLRTAWLDNRVTADVTAFYYDYKNVQLNQVVSTPTGPVSRLTNSAKAKAHGAEFELAAQLTQGLRLNAAVGLLRSEYTDYGAFTGNEFGRAPHVNALLGAEYRQALANGGEALLSSNWNYRSRYFFATNNETDPNQQQPAYTVGNLKLSYLPPGKKVTLTVYVNNLTDRFYKTNAIPYGNNVIGYSNSDPRTFGLSAVYRW</sequence>
<evidence type="ECO:0000256" key="3">
    <source>
        <dbReference type="ARBA" id="ARBA00022452"/>
    </source>
</evidence>
<evidence type="ECO:0000256" key="11">
    <source>
        <dbReference type="PROSITE-ProRule" id="PRU01360"/>
    </source>
</evidence>
<keyword evidence="2 11" id="KW-0813">Transport</keyword>
<feature type="domain" description="TonB-dependent receptor-like beta-barrel" evidence="14">
    <location>
        <begin position="275"/>
        <end position="714"/>
    </location>
</feature>
<feature type="signal peptide" evidence="13">
    <location>
        <begin position="1"/>
        <end position="29"/>
    </location>
</feature>
<keyword evidence="3 11" id="KW-1134">Transmembrane beta strand</keyword>
<keyword evidence="8 12" id="KW-0798">TonB box</keyword>
<evidence type="ECO:0000313" key="17">
    <source>
        <dbReference type="Proteomes" id="UP000666369"/>
    </source>
</evidence>
<evidence type="ECO:0000259" key="15">
    <source>
        <dbReference type="Pfam" id="PF07715"/>
    </source>
</evidence>
<accession>A0ABX0FS56</accession>
<evidence type="ECO:0000259" key="14">
    <source>
        <dbReference type="Pfam" id="PF00593"/>
    </source>
</evidence>
<dbReference type="Gene3D" id="2.40.170.20">
    <property type="entry name" value="TonB-dependent receptor, beta-barrel domain"/>
    <property type="match status" value="1"/>
</dbReference>
<name>A0ABX0FS56_9BURK</name>
<protein>
    <submittedName>
        <fullName evidence="16">TonB-dependent receptor</fullName>
    </submittedName>
</protein>
<gene>
    <name evidence="16" type="ORF">GW587_24105</name>
</gene>
<evidence type="ECO:0000313" key="16">
    <source>
        <dbReference type="EMBL" id="NGZ87329.1"/>
    </source>
</evidence>
<feature type="chain" id="PRO_5046167642" evidence="13">
    <location>
        <begin position="30"/>
        <end position="749"/>
    </location>
</feature>
<proteinExistence type="inferred from homology"/>
<evidence type="ECO:0000256" key="7">
    <source>
        <dbReference type="ARBA" id="ARBA00023065"/>
    </source>
</evidence>
<keyword evidence="13" id="KW-0732">Signal</keyword>
<keyword evidence="17" id="KW-1185">Reference proteome</keyword>